<dbReference type="Pfam" id="PF10604">
    <property type="entry name" value="Polyketide_cyc2"/>
    <property type="match status" value="1"/>
</dbReference>
<name>A0ABW7FEF0_9BURK</name>
<dbReference type="Proteomes" id="UP001606301">
    <property type="component" value="Unassembled WGS sequence"/>
</dbReference>
<proteinExistence type="predicted"/>
<organism evidence="1 2">
    <name type="scientific">Pelomonas margarita</name>
    <dbReference type="NCBI Taxonomy" id="3299031"/>
    <lineage>
        <taxon>Bacteria</taxon>
        <taxon>Pseudomonadati</taxon>
        <taxon>Pseudomonadota</taxon>
        <taxon>Betaproteobacteria</taxon>
        <taxon>Burkholderiales</taxon>
        <taxon>Sphaerotilaceae</taxon>
        <taxon>Roseateles</taxon>
    </lineage>
</organism>
<dbReference type="SUPFAM" id="SSF55961">
    <property type="entry name" value="Bet v1-like"/>
    <property type="match status" value="1"/>
</dbReference>
<dbReference type="Gene3D" id="3.30.530.20">
    <property type="match status" value="1"/>
</dbReference>
<accession>A0ABW7FEF0</accession>
<dbReference type="InterPro" id="IPR023393">
    <property type="entry name" value="START-like_dom_sf"/>
</dbReference>
<reference evidence="1 2" key="1">
    <citation type="submission" date="2024-08" db="EMBL/GenBank/DDBJ databases">
        <authorList>
            <person name="Lu H."/>
        </authorList>
    </citation>
    <scope>NUCLEOTIDE SEQUENCE [LARGE SCALE GENOMIC DNA]</scope>
    <source>
        <strain evidence="1 2">LKC17W</strain>
    </source>
</reference>
<evidence type="ECO:0000313" key="2">
    <source>
        <dbReference type="Proteomes" id="UP001606301"/>
    </source>
</evidence>
<keyword evidence="2" id="KW-1185">Reference proteome</keyword>
<dbReference type="EMBL" id="JBIGHW010000001">
    <property type="protein sequence ID" value="MFG6439337.1"/>
    <property type="molecule type" value="Genomic_DNA"/>
</dbReference>
<gene>
    <name evidence="1" type="ORF">ACG0Z3_01440</name>
</gene>
<evidence type="ECO:0000313" key="1">
    <source>
        <dbReference type="EMBL" id="MFG6439337.1"/>
    </source>
</evidence>
<sequence>MQFEHTQRIAAAPARIFARYADVASWRDWDADLKASSLDGAFVSGATGVVEPKSGPKSTVRFVDVKLDQGFAVECRLPLCTMRFEYELHPTGGGTLATHRVVFKGALGWFFGRVIGSGMRKDLPKSMQRLEQVVLQSA</sequence>
<comment type="caution">
    <text evidence="1">The sequence shown here is derived from an EMBL/GenBank/DDBJ whole genome shotgun (WGS) entry which is preliminary data.</text>
</comment>
<dbReference type="InterPro" id="IPR019587">
    <property type="entry name" value="Polyketide_cyclase/dehydratase"/>
</dbReference>
<protein>
    <submittedName>
        <fullName evidence="1">SRPBCC family protein</fullName>
    </submittedName>
</protein>
<dbReference type="RefSeq" id="WP_394394677.1">
    <property type="nucleotide sequence ID" value="NZ_JBIGHW010000001.1"/>
</dbReference>